<reference evidence="1" key="1">
    <citation type="journal article" date="2014" name="Int. J. Syst. Evol. Microbiol.">
        <title>Complete genome of a new Firmicutes species belonging to the dominant human colonic microbiota ('Ruminococcus bicirculans') reveals two chromosomes and a selective capacity to utilize plant glucans.</title>
        <authorList>
            <consortium name="NISC Comparative Sequencing Program"/>
            <person name="Wegmann U."/>
            <person name="Louis P."/>
            <person name="Goesmann A."/>
            <person name="Henrissat B."/>
            <person name="Duncan S.H."/>
            <person name="Flint H.J."/>
        </authorList>
    </citation>
    <scope>NUCLEOTIDE SEQUENCE</scope>
    <source>
        <strain evidence="1">NBRC 102424</strain>
    </source>
</reference>
<dbReference type="Proteomes" id="UP001161423">
    <property type="component" value="Unassembled WGS sequence"/>
</dbReference>
<sequence>MQIKISIPHADNSQNTEVIEDRRDLILTHQEALAGSPDDMAACGEEDIGAGLEFLVTRHEHH</sequence>
<comment type="caution">
    <text evidence="1">The sequence shown here is derived from an EMBL/GenBank/DDBJ whole genome shotgun (WGS) entry which is preliminary data.</text>
</comment>
<dbReference type="RefSeq" id="WP_284722584.1">
    <property type="nucleotide sequence ID" value="NZ_BSND01000003.1"/>
</dbReference>
<accession>A0ABQ5TU62</accession>
<evidence type="ECO:0000313" key="2">
    <source>
        <dbReference type="Proteomes" id="UP001161423"/>
    </source>
</evidence>
<name>A0ABQ5TU62_9GAMM</name>
<reference evidence="1" key="2">
    <citation type="submission" date="2023-01" db="EMBL/GenBank/DDBJ databases">
        <title>Draft genome sequence of Methylophaga thalassica strain NBRC 102424.</title>
        <authorList>
            <person name="Sun Q."/>
            <person name="Mori K."/>
        </authorList>
    </citation>
    <scope>NUCLEOTIDE SEQUENCE</scope>
    <source>
        <strain evidence="1">NBRC 102424</strain>
    </source>
</reference>
<gene>
    <name evidence="1" type="ORF">GCM10007891_09210</name>
</gene>
<keyword evidence="2" id="KW-1185">Reference proteome</keyword>
<organism evidence="1 2">
    <name type="scientific">Methylophaga thalassica</name>
    <dbReference type="NCBI Taxonomy" id="40223"/>
    <lineage>
        <taxon>Bacteria</taxon>
        <taxon>Pseudomonadati</taxon>
        <taxon>Pseudomonadota</taxon>
        <taxon>Gammaproteobacteria</taxon>
        <taxon>Thiotrichales</taxon>
        <taxon>Piscirickettsiaceae</taxon>
        <taxon>Methylophaga</taxon>
    </lineage>
</organism>
<proteinExistence type="predicted"/>
<protein>
    <submittedName>
        <fullName evidence="1">Uncharacterized protein</fullName>
    </submittedName>
</protein>
<dbReference type="EMBL" id="BSND01000003">
    <property type="protein sequence ID" value="GLP99067.1"/>
    <property type="molecule type" value="Genomic_DNA"/>
</dbReference>
<evidence type="ECO:0000313" key="1">
    <source>
        <dbReference type="EMBL" id="GLP99067.1"/>
    </source>
</evidence>